<evidence type="ECO:0000256" key="4">
    <source>
        <dbReference type="ARBA" id="ARBA00022840"/>
    </source>
</evidence>
<evidence type="ECO:0000256" key="3">
    <source>
        <dbReference type="ARBA" id="ARBA00022741"/>
    </source>
</evidence>
<dbReference type="NCBIfam" id="TIGR00440">
    <property type="entry name" value="glnS"/>
    <property type="match status" value="1"/>
</dbReference>
<sequence length="311" mass="36499">MTEKEKSKNFIRDIIDNDLKERKNDSRVHTRFPPEPNGYLHIGHAKSICLNFGIAKDYLDGKCNLRFDDTNPTKEEVEYVESIIEDVKWLGFDYEDRPFFASDYFQQFYNYAVQLIEQGQAYVDDQTAEEIRDTRGTLTEPGISSNCRNRSIEENLDLFTRMKTGDFDNGEKVLRAKIDMAHSNLNMRDPVIYRILHASHHRTGDSWCIYPMYDWAHGLEDSIEGITHSICTLEFEDHRPLYDWFLDQLGVYHPQQIEFARLNLNYTVMSKRKLKTLVDNVNVSGWDDPRMPTISGLRRRGYTPESIREFA</sequence>
<feature type="non-terminal residue" evidence="9">
    <location>
        <position position="311"/>
    </location>
</feature>
<proteinExistence type="predicted"/>
<dbReference type="InterPro" id="IPR004514">
    <property type="entry name" value="Gln-tRNA-synth"/>
</dbReference>
<organism evidence="9">
    <name type="scientific">marine metagenome</name>
    <dbReference type="NCBI Taxonomy" id="408172"/>
    <lineage>
        <taxon>unclassified sequences</taxon>
        <taxon>metagenomes</taxon>
        <taxon>ecological metagenomes</taxon>
    </lineage>
</organism>
<dbReference type="SUPFAM" id="SSF52374">
    <property type="entry name" value="Nucleotidylyl transferase"/>
    <property type="match status" value="1"/>
</dbReference>
<dbReference type="AlphaFoldDB" id="A0A382MKT2"/>
<dbReference type="GO" id="GO:0005524">
    <property type="term" value="F:ATP binding"/>
    <property type="evidence" value="ECO:0007669"/>
    <property type="project" value="UniProtKB-KW"/>
</dbReference>
<dbReference type="PANTHER" id="PTHR43097:SF5">
    <property type="entry name" value="GLUTAMATE--TRNA LIGASE"/>
    <property type="match status" value="1"/>
</dbReference>
<dbReference type="InterPro" id="IPR020058">
    <property type="entry name" value="Glu/Gln-tRNA-synth_Ib_cat-dom"/>
</dbReference>
<evidence type="ECO:0000313" key="9">
    <source>
        <dbReference type="EMBL" id="SVC48012.1"/>
    </source>
</evidence>
<dbReference type="PRINTS" id="PR00987">
    <property type="entry name" value="TRNASYNTHGLU"/>
</dbReference>
<keyword evidence="4" id="KW-0067">ATP-binding</keyword>
<dbReference type="InterPro" id="IPR050132">
    <property type="entry name" value="Gln/Glu-tRNA_Ligase"/>
</dbReference>
<evidence type="ECO:0000256" key="7">
    <source>
        <dbReference type="ARBA" id="ARBA00048270"/>
    </source>
</evidence>
<dbReference type="GO" id="GO:0004819">
    <property type="term" value="F:glutamine-tRNA ligase activity"/>
    <property type="evidence" value="ECO:0007669"/>
    <property type="project" value="UniProtKB-EC"/>
</dbReference>
<name>A0A382MKT2_9ZZZZ</name>
<keyword evidence="5" id="KW-0648">Protein biosynthesis</keyword>
<keyword evidence="6" id="KW-0030">Aminoacyl-tRNA synthetase</keyword>
<gene>
    <name evidence="9" type="ORF">METZ01_LOCUS300866</name>
</gene>
<comment type="catalytic activity">
    <reaction evidence="7">
        <text>tRNA(Gln) + L-glutamine + ATP = L-glutaminyl-tRNA(Gln) + AMP + diphosphate</text>
        <dbReference type="Rhea" id="RHEA:20121"/>
        <dbReference type="Rhea" id="RHEA-COMP:9662"/>
        <dbReference type="Rhea" id="RHEA-COMP:9681"/>
        <dbReference type="ChEBI" id="CHEBI:30616"/>
        <dbReference type="ChEBI" id="CHEBI:33019"/>
        <dbReference type="ChEBI" id="CHEBI:58359"/>
        <dbReference type="ChEBI" id="CHEBI:78442"/>
        <dbReference type="ChEBI" id="CHEBI:78521"/>
        <dbReference type="ChEBI" id="CHEBI:456215"/>
        <dbReference type="EC" id="6.1.1.18"/>
    </reaction>
</comment>
<evidence type="ECO:0000256" key="1">
    <source>
        <dbReference type="ARBA" id="ARBA00012836"/>
    </source>
</evidence>
<evidence type="ECO:0000256" key="5">
    <source>
        <dbReference type="ARBA" id="ARBA00022917"/>
    </source>
</evidence>
<evidence type="ECO:0000256" key="2">
    <source>
        <dbReference type="ARBA" id="ARBA00022598"/>
    </source>
</evidence>
<keyword evidence="3" id="KW-0547">Nucleotide-binding</keyword>
<dbReference type="FunFam" id="1.10.1160.10:FF:000001">
    <property type="entry name" value="Glutamine--tRNA ligase"/>
    <property type="match status" value="1"/>
</dbReference>
<dbReference type="Gene3D" id="3.40.50.620">
    <property type="entry name" value="HUPs"/>
    <property type="match status" value="1"/>
</dbReference>
<dbReference type="PROSITE" id="PS00178">
    <property type="entry name" value="AA_TRNA_LIGASE_I"/>
    <property type="match status" value="1"/>
</dbReference>
<feature type="domain" description="Glutamyl/glutaminyl-tRNA synthetase class Ib catalytic" evidence="8">
    <location>
        <begin position="28"/>
        <end position="310"/>
    </location>
</feature>
<dbReference type="GO" id="GO:0006425">
    <property type="term" value="P:glutaminyl-tRNA aminoacylation"/>
    <property type="evidence" value="ECO:0007669"/>
    <property type="project" value="InterPro"/>
</dbReference>
<keyword evidence="2" id="KW-0436">Ligase</keyword>
<dbReference type="InterPro" id="IPR001412">
    <property type="entry name" value="aa-tRNA-synth_I_CS"/>
</dbReference>
<dbReference type="FunFam" id="3.40.50.620:FF:000037">
    <property type="entry name" value="Glutamine--tRNA ligase cytoplasmic"/>
    <property type="match status" value="1"/>
</dbReference>
<dbReference type="PANTHER" id="PTHR43097">
    <property type="entry name" value="GLUTAMINE-TRNA LIGASE"/>
    <property type="match status" value="1"/>
</dbReference>
<dbReference type="InterPro" id="IPR000924">
    <property type="entry name" value="Glu/Gln-tRNA-synth"/>
</dbReference>
<evidence type="ECO:0000259" key="8">
    <source>
        <dbReference type="Pfam" id="PF00749"/>
    </source>
</evidence>
<dbReference type="EMBL" id="UINC01093528">
    <property type="protein sequence ID" value="SVC48012.1"/>
    <property type="molecule type" value="Genomic_DNA"/>
</dbReference>
<reference evidence="9" key="1">
    <citation type="submission" date="2018-05" db="EMBL/GenBank/DDBJ databases">
        <authorList>
            <person name="Lanie J.A."/>
            <person name="Ng W.-L."/>
            <person name="Kazmierczak K.M."/>
            <person name="Andrzejewski T.M."/>
            <person name="Davidsen T.M."/>
            <person name="Wayne K.J."/>
            <person name="Tettelin H."/>
            <person name="Glass J.I."/>
            <person name="Rusch D."/>
            <person name="Podicherti R."/>
            <person name="Tsui H.-C.T."/>
            <person name="Winkler M.E."/>
        </authorList>
    </citation>
    <scope>NUCLEOTIDE SEQUENCE</scope>
</reference>
<dbReference type="Pfam" id="PF00749">
    <property type="entry name" value="tRNA-synt_1c"/>
    <property type="match status" value="1"/>
</dbReference>
<dbReference type="InterPro" id="IPR014729">
    <property type="entry name" value="Rossmann-like_a/b/a_fold"/>
</dbReference>
<dbReference type="EC" id="6.1.1.18" evidence="1"/>
<accession>A0A382MKT2</accession>
<evidence type="ECO:0000256" key="6">
    <source>
        <dbReference type="ARBA" id="ARBA00023146"/>
    </source>
</evidence>
<protein>
    <recommendedName>
        <fullName evidence="1">glutamine--tRNA ligase</fullName>
        <ecNumber evidence="1">6.1.1.18</ecNumber>
    </recommendedName>
</protein>
<dbReference type="GO" id="GO:0005829">
    <property type="term" value="C:cytosol"/>
    <property type="evidence" value="ECO:0007669"/>
    <property type="project" value="TreeGrafter"/>
</dbReference>